<evidence type="ECO:0000256" key="1">
    <source>
        <dbReference type="ARBA" id="ARBA00004167"/>
    </source>
</evidence>
<dbReference type="InterPro" id="IPR013210">
    <property type="entry name" value="LRR_N_plant-typ"/>
</dbReference>
<proteinExistence type="predicted"/>
<dbReference type="EMBL" id="JAXQNO010000009">
    <property type="protein sequence ID" value="KAK4791546.1"/>
    <property type="molecule type" value="Genomic_DNA"/>
</dbReference>
<feature type="domain" description="Protein kinase" evidence="12">
    <location>
        <begin position="371"/>
        <end position="644"/>
    </location>
</feature>
<dbReference type="SUPFAM" id="SSF56112">
    <property type="entry name" value="Protein kinase-like (PK-like)"/>
    <property type="match status" value="1"/>
</dbReference>
<dbReference type="Gene3D" id="1.10.510.10">
    <property type="entry name" value="Transferase(Phosphotransferase) domain 1"/>
    <property type="match status" value="1"/>
</dbReference>
<comment type="subcellular location">
    <subcellularLocation>
        <location evidence="1">Membrane</location>
        <topology evidence="1">Single-pass membrane protein</topology>
    </subcellularLocation>
</comment>
<feature type="compositionally biased region" description="Basic and acidic residues" evidence="9">
    <location>
        <begin position="316"/>
        <end position="329"/>
    </location>
</feature>
<dbReference type="AlphaFoldDB" id="A0AAN7LS86"/>
<name>A0AAN7LS86_TRANT</name>
<feature type="region of interest" description="Disordered" evidence="9">
    <location>
        <begin position="311"/>
        <end position="348"/>
    </location>
</feature>
<dbReference type="PANTHER" id="PTHR48007:SF38">
    <property type="entry name" value="LEUCINE-RICH REPEAT PROTEIN KINASE FAMILY PROTEIN"/>
    <property type="match status" value="1"/>
</dbReference>
<dbReference type="Pfam" id="PF08263">
    <property type="entry name" value="LRRNT_2"/>
    <property type="match status" value="1"/>
</dbReference>
<keyword evidence="6" id="KW-0677">Repeat</keyword>
<feature type="compositionally biased region" description="Polar residues" evidence="9">
    <location>
        <begin position="331"/>
        <end position="348"/>
    </location>
</feature>
<evidence type="ECO:0000259" key="12">
    <source>
        <dbReference type="PROSITE" id="PS50011"/>
    </source>
</evidence>
<feature type="chain" id="PRO_5042974624" description="Protein kinase domain-containing protein" evidence="11">
    <location>
        <begin position="27"/>
        <end position="659"/>
    </location>
</feature>
<keyword evidence="3" id="KW-0433">Leucine-rich repeat</keyword>
<evidence type="ECO:0000256" key="3">
    <source>
        <dbReference type="ARBA" id="ARBA00022614"/>
    </source>
</evidence>
<evidence type="ECO:0000256" key="8">
    <source>
        <dbReference type="ARBA" id="ARBA00023136"/>
    </source>
</evidence>
<keyword evidence="5 11" id="KW-0732">Signal</keyword>
<keyword evidence="8 10" id="KW-0472">Membrane</keyword>
<evidence type="ECO:0000256" key="9">
    <source>
        <dbReference type="SAM" id="MobiDB-lite"/>
    </source>
</evidence>
<evidence type="ECO:0000256" key="10">
    <source>
        <dbReference type="SAM" id="Phobius"/>
    </source>
</evidence>
<evidence type="ECO:0000256" key="11">
    <source>
        <dbReference type="SAM" id="SignalP"/>
    </source>
</evidence>
<feature type="signal peptide" evidence="11">
    <location>
        <begin position="1"/>
        <end position="26"/>
    </location>
</feature>
<dbReference type="InterPro" id="IPR011009">
    <property type="entry name" value="Kinase-like_dom_sf"/>
</dbReference>
<accession>A0AAN7LS86</accession>
<dbReference type="GO" id="GO:0016020">
    <property type="term" value="C:membrane"/>
    <property type="evidence" value="ECO:0007669"/>
    <property type="project" value="UniProtKB-SubCell"/>
</dbReference>
<evidence type="ECO:0000256" key="6">
    <source>
        <dbReference type="ARBA" id="ARBA00022737"/>
    </source>
</evidence>
<evidence type="ECO:0000313" key="13">
    <source>
        <dbReference type="EMBL" id="KAK4791546.1"/>
    </source>
</evidence>
<dbReference type="Proteomes" id="UP001346149">
    <property type="component" value="Unassembled WGS sequence"/>
</dbReference>
<comment type="caution">
    <text evidence="13">The sequence shown here is derived from an EMBL/GenBank/DDBJ whole genome shotgun (WGS) entry which is preliminary data.</text>
</comment>
<evidence type="ECO:0000256" key="2">
    <source>
        <dbReference type="ARBA" id="ARBA00022553"/>
    </source>
</evidence>
<dbReference type="Gene3D" id="3.80.10.10">
    <property type="entry name" value="Ribonuclease Inhibitor"/>
    <property type="match status" value="2"/>
</dbReference>
<evidence type="ECO:0000256" key="4">
    <source>
        <dbReference type="ARBA" id="ARBA00022692"/>
    </source>
</evidence>
<dbReference type="PROSITE" id="PS50011">
    <property type="entry name" value="PROTEIN_KINASE_DOM"/>
    <property type="match status" value="1"/>
</dbReference>
<evidence type="ECO:0000256" key="5">
    <source>
        <dbReference type="ARBA" id="ARBA00022729"/>
    </source>
</evidence>
<dbReference type="InterPro" id="IPR046959">
    <property type="entry name" value="PRK1-6/SRF4-like"/>
</dbReference>
<dbReference type="FunFam" id="3.80.10.10:FF:000722">
    <property type="entry name" value="Leucine-rich repeat receptor-like protein kinase"/>
    <property type="match status" value="1"/>
</dbReference>
<dbReference type="GO" id="GO:0005524">
    <property type="term" value="F:ATP binding"/>
    <property type="evidence" value="ECO:0007669"/>
    <property type="project" value="InterPro"/>
</dbReference>
<keyword evidence="7 10" id="KW-1133">Transmembrane helix</keyword>
<keyword evidence="2" id="KW-0597">Phosphoprotein</keyword>
<dbReference type="InterPro" id="IPR001611">
    <property type="entry name" value="Leu-rich_rpt"/>
</dbReference>
<keyword evidence="14" id="KW-1185">Reference proteome</keyword>
<feature type="transmembrane region" description="Helical" evidence="10">
    <location>
        <begin position="263"/>
        <end position="284"/>
    </location>
</feature>
<sequence length="659" mass="72001">MAVAHLLMQPVFVCVLLILTPARTRAISQSDALLKLKRSFANPAALDSWNTTSDPCMNVDTWVGVSCYGGIVTGLQLRAMNLSGEVDVDALLAIPGLRTISFVNNSFSGSIPEFNRAGSLKAVYLSGNQFSGAIPMDYFVKMGSLKKLWLSENQFSGKIPSSISQLSHLIELHLEDNQFSGEIPSIEIPALVSFNLSNNELEGKIPPSLSKFDASSFTGNAGLCGKNLGLECREEALEPTPPPNDNQDSGRNENSVKKSTSNVMAPVAVVLMVLLIIAVILIFMTRRRRIWMEQAADFDVLDKGNIDIDEQPVQKVESESNRKEMELPTKDGTNNLSSKGSNSSQPRGSVSIDLVVLNSDKGKFGMVDLMKAAAEVLGNSGLGSSYKAVIPGGLTVVVKRVKEVNGKGKEEFNAEMRKLGEVRNTNILTPLAYHYRKGEKLLVYEHVSGGSLLYSLHGDRGPSHAALDWPTRLKIIKGIARGTGHLHHQLASSGLPHGNLKSSNVLLGPDNEPLVAEYGFMQLLNTSNALQALFAYKTPEAAQYGMISPKCDVYCLGILILEILTGKFPSQYVHNGKGGTDVVEWVISAISERREVELFDPEIASWTNSINEMQKLLRIGSACTETNPELRLDMREATRRIEEIKVEENHDERAIEVLP</sequence>
<dbReference type="Gene3D" id="3.30.200.20">
    <property type="entry name" value="Phosphorylase Kinase, domain 1"/>
    <property type="match status" value="1"/>
</dbReference>
<dbReference type="Pfam" id="PF00560">
    <property type="entry name" value="LRR_1"/>
    <property type="match status" value="1"/>
</dbReference>
<dbReference type="GO" id="GO:0004672">
    <property type="term" value="F:protein kinase activity"/>
    <property type="evidence" value="ECO:0007669"/>
    <property type="project" value="InterPro"/>
</dbReference>
<reference evidence="13 14" key="1">
    <citation type="journal article" date="2023" name="Hortic Res">
        <title>Pangenome of water caltrop reveals structural variations and asymmetric subgenome divergence after allopolyploidization.</title>
        <authorList>
            <person name="Zhang X."/>
            <person name="Chen Y."/>
            <person name="Wang L."/>
            <person name="Yuan Y."/>
            <person name="Fang M."/>
            <person name="Shi L."/>
            <person name="Lu R."/>
            <person name="Comes H.P."/>
            <person name="Ma Y."/>
            <person name="Chen Y."/>
            <person name="Huang G."/>
            <person name="Zhou Y."/>
            <person name="Zheng Z."/>
            <person name="Qiu Y."/>
        </authorList>
    </citation>
    <scope>NUCLEOTIDE SEQUENCE [LARGE SCALE GENOMIC DNA]</scope>
    <source>
        <strain evidence="13">F231</strain>
    </source>
</reference>
<dbReference type="SUPFAM" id="SSF52058">
    <property type="entry name" value="L domain-like"/>
    <property type="match status" value="1"/>
</dbReference>
<dbReference type="Pfam" id="PF00069">
    <property type="entry name" value="Pkinase"/>
    <property type="match status" value="1"/>
</dbReference>
<feature type="region of interest" description="Disordered" evidence="9">
    <location>
        <begin position="235"/>
        <end position="259"/>
    </location>
</feature>
<gene>
    <name evidence="13" type="ORF">SAY86_031959</name>
</gene>
<keyword evidence="4 10" id="KW-0812">Transmembrane</keyword>
<protein>
    <recommendedName>
        <fullName evidence="12">Protein kinase domain-containing protein</fullName>
    </recommendedName>
</protein>
<dbReference type="PANTHER" id="PTHR48007">
    <property type="entry name" value="LEUCINE-RICH REPEAT RECEPTOR-LIKE PROTEIN KINASE PXC1"/>
    <property type="match status" value="1"/>
</dbReference>
<dbReference type="Pfam" id="PF13855">
    <property type="entry name" value="LRR_8"/>
    <property type="match status" value="1"/>
</dbReference>
<evidence type="ECO:0000256" key="7">
    <source>
        <dbReference type="ARBA" id="ARBA00022989"/>
    </source>
</evidence>
<organism evidence="13 14">
    <name type="scientific">Trapa natans</name>
    <name type="common">Water chestnut</name>
    <dbReference type="NCBI Taxonomy" id="22666"/>
    <lineage>
        <taxon>Eukaryota</taxon>
        <taxon>Viridiplantae</taxon>
        <taxon>Streptophyta</taxon>
        <taxon>Embryophyta</taxon>
        <taxon>Tracheophyta</taxon>
        <taxon>Spermatophyta</taxon>
        <taxon>Magnoliopsida</taxon>
        <taxon>eudicotyledons</taxon>
        <taxon>Gunneridae</taxon>
        <taxon>Pentapetalae</taxon>
        <taxon>rosids</taxon>
        <taxon>malvids</taxon>
        <taxon>Myrtales</taxon>
        <taxon>Lythraceae</taxon>
        <taxon>Trapa</taxon>
    </lineage>
</organism>
<dbReference type="InterPro" id="IPR032675">
    <property type="entry name" value="LRR_dom_sf"/>
</dbReference>
<evidence type="ECO:0000313" key="14">
    <source>
        <dbReference type="Proteomes" id="UP001346149"/>
    </source>
</evidence>
<dbReference type="InterPro" id="IPR000719">
    <property type="entry name" value="Prot_kinase_dom"/>
</dbReference>